<dbReference type="OrthoDB" id="2564214at2759"/>
<dbReference type="Gene3D" id="1.20.1280.50">
    <property type="match status" value="1"/>
</dbReference>
<sequence length="584" mass="64904">MTQEAIGLNFGSSSKASSPSTLGPRNEYLLPRAHSAVDLQRKSSYTRRRYVPHHLPTHLIIHILSFCSPATLCQCLLASRLFFNLAGTVLYKSLELSSTKQMWEILKGSTLLYENTTGKVAVGRRRFKDRLLRHTTEVTLLSHGDEEDEDQAEKKDEDEGTDYFDLKRFSILSLSSSSTRASPRSTPKHSPSPSHASATPAHLLTPSINVMPGDCPPIPLNGVMPRLDTLRIVLQDAYDYHLLFCPRLSKCPLLEGLEVDRLVILGARSPLVVLPVIFPATHRSTPVTPSIMVNSSPQLRSSAELIDENETLSPPGQRPRSATPSIMTGRSGATTRSSYGNKLGSSSGGLPFGLSELTIVMPSGRSYDVKDYEDYHHIFHHRHSVDCLTKFTIVFLSHPQAEASPKPPSATTAHAKAEPISKLKSIFGRSRNNDHNDTYNAAVDCSNDHHDHAQNGNAPWQIAFYDSRPGYPNWTSYLNLAEDLTQAIISVPVETFIEIVGLENLDGELLNMGVGVMRDHRSGSIMQERIRRRIEVRLKAEGRDRDVRRKIGNTTFRDLDDWLGDGGKKDLGEEGMREYYDGGE</sequence>
<feature type="region of interest" description="Disordered" evidence="1">
    <location>
        <begin position="564"/>
        <end position="584"/>
    </location>
</feature>
<feature type="region of interest" description="Disordered" evidence="1">
    <location>
        <begin position="1"/>
        <end position="22"/>
    </location>
</feature>
<protein>
    <recommendedName>
        <fullName evidence="2">F-box domain-containing protein</fullName>
    </recommendedName>
</protein>
<accession>A0A1B9H277</accession>
<gene>
    <name evidence="3" type="ORF">I316_00481</name>
</gene>
<feature type="region of interest" description="Disordered" evidence="1">
    <location>
        <begin position="175"/>
        <end position="200"/>
    </location>
</feature>
<evidence type="ECO:0000313" key="3">
    <source>
        <dbReference type="EMBL" id="OCF37360.1"/>
    </source>
</evidence>
<name>A0A1B9H277_9TREE</name>
<dbReference type="SUPFAM" id="SSF81383">
    <property type="entry name" value="F-box domain"/>
    <property type="match status" value="1"/>
</dbReference>
<dbReference type="InterPro" id="IPR036047">
    <property type="entry name" value="F-box-like_dom_sf"/>
</dbReference>
<dbReference type="InterPro" id="IPR001810">
    <property type="entry name" value="F-box_dom"/>
</dbReference>
<evidence type="ECO:0000256" key="1">
    <source>
        <dbReference type="SAM" id="MobiDB-lite"/>
    </source>
</evidence>
<feature type="region of interest" description="Disordered" evidence="1">
    <location>
        <begin position="308"/>
        <end position="342"/>
    </location>
</feature>
<feature type="compositionally biased region" description="Polar residues" evidence="1">
    <location>
        <begin position="10"/>
        <end position="22"/>
    </location>
</feature>
<dbReference type="AlphaFoldDB" id="A0A1B9H277"/>
<feature type="compositionally biased region" description="Basic and acidic residues" evidence="1">
    <location>
        <begin position="566"/>
        <end position="584"/>
    </location>
</feature>
<proteinExistence type="predicted"/>
<feature type="compositionally biased region" description="Polar residues" evidence="1">
    <location>
        <begin position="320"/>
        <end position="340"/>
    </location>
</feature>
<dbReference type="Pfam" id="PF12937">
    <property type="entry name" value="F-box-like"/>
    <property type="match status" value="1"/>
</dbReference>
<keyword evidence="4" id="KW-1185">Reference proteome</keyword>
<feature type="domain" description="F-box" evidence="2">
    <location>
        <begin position="54"/>
        <end position="94"/>
    </location>
</feature>
<reference evidence="4" key="2">
    <citation type="submission" date="2013-12" db="EMBL/GenBank/DDBJ databases">
        <title>Evolution of pathogenesis and genome organization in the Tremellales.</title>
        <authorList>
            <person name="Cuomo C."/>
            <person name="Litvintseva A."/>
            <person name="Heitman J."/>
            <person name="Chen Y."/>
            <person name="Sun S."/>
            <person name="Springer D."/>
            <person name="Dromer F."/>
            <person name="Young S."/>
            <person name="Zeng Q."/>
            <person name="Chapman S."/>
            <person name="Gujja S."/>
            <person name="Saif S."/>
            <person name="Birren B."/>
        </authorList>
    </citation>
    <scope>NUCLEOTIDE SEQUENCE [LARGE SCALE GENOMIC DNA]</scope>
    <source>
        <strain evidence="4">BCC8398</strain>
    </source>
</reference>
<evidence type="ECO:0000259" key="2">
    <source>
        <dbReference type="Pfam" id="PF12937"/>
    </source>
</evidence>
<evidence type="ECO:0000313" key="4">
    <source>
        <dbReference type="Proteomes" id="UP000092666"/>
    </source>
</evidence>
<dbReference type="CDD" id="cd09917">
    <property type="entry name" value="F-box_SF"/>
    <property type="match status" value="1"/>
</dbReference>
<reference evidence="3 4" key="1">
    <citation type="submission" date="2013-07" db="EMBL/GenBank/DDBJ databases">
        <title>The Genome Sequence of Cryptococcus heveanensis BCC8398.</title>
        <authorList>
            <consortium name="The Broad Institute Genome Sequencing Platform"/>
            <person name="Cuomo C."/>
            <person name="Litvintseva A."/>
            <person name="Chen Y."/>
            <person name="Heitman J."/>
            <person name="Sun S."/>
            <person name="Springer D."/>
            <person name="Dromer F."/>
            <person name="Young S.K."/>
            <person name="Zeng Q."/>
            <person name="Gargeya S."/>
            <person name="Fitzgerald M."/>
            <person name="Abouelleil A."/>
            <person name="Alvarado L."/>
            <person name="Berlin A.M."/>
            <person name="Chapman S.B."/>
            <person name="Dewar J."/>
            <person name="Goldberg J."/>
            <person name="Griggs A."/>
            <person name="Gujja S."/>
            <person name="Hansen M."/>
            <person name="Howarth C."/>
            <person name="Imamovic A."/>
            <person name="Larimer J."/>
            <person name="McCowan C."/>
            <person name="Murphy C."/>
            <person name="Pearson M."/>
            <person name="Priest M."/>
            <person name="Roberts A."/>
            <person name="Saif S."/>
            <person name="Shea T."/>
            <person name="Sykes S."/>
            <person name="Wortman J."/>
            <person name="Nusbaum C."/>
            <person name="Birren B."/>
        </authorList>
    </citation>
    <scope>NUCLEOTIDE SEQUENCE [LARGE SCALE GENOMIC DNA]</scope>
    <source>
        <strain evidence="3 4">BCC8398</strain>
    </source>
</reference>
<dbReference type="EMBL" id="KV700122">
    <property type="protein sequence ID" value="OCF37360.1"/>
    <property type="molecule type" value="Genomic_DNA"/>
</dbReference>
<dbReference type="Proteomes" id="UP000092666">
    <property type="component" value="Unassembled WGS sequence"/>
</dbReference>
<organism evidence="3 4">
    <name type="scientific">Kwoniella heveanensis BCC8398</name>
    <dbReference type="NCBI Taxonomy" id="1296120"/>
    <lineage>
        <taxon>Eukaryota</taxon>
        <taxon>Fungi</taxon>
        <taxon>Dikarya</taxon>
        <taxon>Basidiomycota</taxon>
        <taxon>Agaricomycotina</taxon>
        <taxon>Tremellomycetes</taxon>
        <taxon>Tremellales</taxon>
        <taxon>Cryptococcaceae</taxon>
        <taxon>Kwoniella</taxon>
    </lineage>
</organism>